<dbReference type="InterPro" id="IPR027417">
    <property type="entry name" value="P-loop_NTPase"/>
</dbReference>
<evidence type="ECO:0000313" key="5">
    <source>
        <dbReference type="EMBL" id="KAG6408868.1"/>
    </source>
</evidence>
<protein>
    <recommendedName>
        <fullName evidence="3">Sulfotransferase</fullName>
        <ecNumber evidence="3">2.8.2.-</ecNumber>
    </recommendedName>
</protein>
<evidence type="ECO:0000256" key="2">
    <source>
        <dbReference type="ARBA" id="ARBA00022679"/>
    </source>
</evidence>
<dbReference type="Gene3D" id="3.40.50.300">
    <property type="entry name" value="P-loop containing nucleotide triphosphate hydrolases"/>
    <property type="match status" value="1"/>
</dbReference>
<dbReference type="EC" id="2.8.2.-" evidence="3"/>
<keyword evidence="2 3" id="KW-0808">Transferase</keyword>
<dbReference type="GO" id="GO:0008146">
    <property type="term" value="F:sulfotransferase activity"/>
    <property type="evidence" value="ECO:0007669"/>
    <property type="project" value="InterPro"/>
</dbReference>
<dbReference type="AlphaFoldDB" id="A0A8X8ZLE4"/>
<reference evidence="5" key="1">
    <citation type="submission" date="2018-01" db="EMBL/GenBank/DDBJ databases">
        <authorList>
            <person name="Mao J.F."/>
        </authorList>
    </citation>
    <scope>NUCLEOTIDE SEQUENCE</scope>
    <source>
        <strain evidence="5">Huo1</strain>
        <tissue evidence="5">Leaf</tissue>
    </source>
</reference>
<evidence type="ECO:0000256" key="3">
    <source>
        <dbReference type="RuleBase" id="RU361155"/>
    </source>
</evidence>
<dbReference type="InterPro" id="IPR000863">
    <property type="entry name" value="Sulfotransferase_dom"/>
</dbReference>
<comment type="caution">
    <text evidence="5">The sequence shown here is derived from an EMBL/GenBank/DDBJ whole genome shotgun (WGS) entry which is preliminary data.</text>
</comment>
<dbReference type="EMBL" id="PNBA02000011">
    <property type="protein sequence ID" value="KAG6408868.1"/>
    <property type="molecule type" value="Genomic_DNA"/>
</dbReference>
<proteinExistence type="inferred from homology"/>
<accession>A0A8X8ZLE4</accession>
<evidence type="ECO:0000259" key="4">
    <source>
        <dbReference type="Pfam" id="PF00685"/>
    </source>
</evidence>
<dbReference type="SUPFAM" id="SSF52540">
    <property type="entry name" value="P-loop containing nucleoside triphosphate hydrolases"/>
    <property type="match status" value="1"/>
</dbReference>
<dbReference type="Proteomes" id="UP000298416">
    <property type="component" value="Unassembled WGS sequence"/>
</dbReference>
<organism evidence="5">
    <name type="scientific">Salvia splendens</name>
    <name type="common">Scarlet sage</name>
    <dbReference type="NCBI Taxonomy" id="180675"/>
    <lineage>
        <taxon>Eukaryota</taxon>
        <taxon>Viridiplantae</taxon>
        <taxon>Streptophyta</taxon>
        <taxon>Embryophyta</taxon>
        <taxon>Tracheophyta</taxon>
        <taxon>Spermatophyta</taxon>
        <taxon>Magnoliopsida</taxon>
        <taxon>eudicotyledons</taxon>
        <taxon>Gunneridae</taxon>
        <taxon>Pentapetalae</taxon>
        <taxon>asterids</taxon>
        <taxon>lamiids</taxon>
        <taxon>Lamiales</taxon>
        <taxon>Lamiaceae</taxon>
        <taxon>Nepetoideae</taxon>
        <taxon>Mentheae</taxon>
        <taxon>Salviinae</taxon>
        <taxon>Salvia</taxon>
        <taxon>Salvia subgen. Calosphace</taxon>
        <taxon>core Calosphace</taxon>
    </lineage>
</organism>
<name>A0A8X8ZLE4_SALSN</name>
<comment type="similarity">
    <text evidence="1 3">Belongs to the sulfotransferase 1 family.</text>
</comment>
<evidence type="ECO:0000256" key="1">
    <source>
        <dbReference type="ARBA" id="ARBA00005771"/>
    </source>
</evidence>
<feature type="domain" description="Sulfotransferase" evidence="4">
    <location>
        <begin position="49"/>
        <end position="248"/>
    </location>
</feature>
<dbReference type="Pfam" id="PF00685">
    <property type="entry name" value="Sulfotransfer_1"/>
    <property type="match status" value="1"/>
</dbReference>
<keyword evidence="6" id="KW-1185">Reference proteome</keyword>
<sequence>MDSNMDLSSLPNREKWLGDDCLIQLGGFWSFPQTVKPIKRVINHYNLLPSDVILVTVPKTGTTWLKSLLYSILNRSSKHKLVVEHPHELVPFLELQVFAEADESLVLVAPSNEPRLFATHIPYHLLTKTLDSSVCKVVYLTHNPKNTPVSLWHFVNKWNMEKLDQSLSLDEATCMFCRGVSPYGPYYDHVLGYRELSLKKPENVMFVTYEELLEDPNGYVQKLGDFLGCPFEEEGEVDEIVKNCSIEARHDAADSRRLRHPKARNAASLFYTATPALLPAARRHGDTNAATLLCSTAPQALVEQF</sequence>
<reference evidence="5" key="2">
    <citation type="submission" date="2020-08" db="EMBL/GenBank/DDBJ databases">
        <title>Plant Genome Project.</title>
        <authorList>
            <person name="Zhang R.-G."/>
        </authorList>
    </citation>
    <scope>NUCLEOTIDE SEQUENCE</scope>
    <source>
        <strain evidence="5">Huo1</strain>
        <tissue evidence="5">Leaf</tissue>
    </source>
</reference>
<dbReference type="PANTHER" id="PTHR11783">
    <property type="entry name" value="SULFOTRANSFERASE SULT"/>
    <property type="match status" value="1"/>
</dbReference>
<gene>
    <name evidence="5" type="ORF">SASPL_131894</name>
</gene>
<evidence type="ECO:0000313" key="6">
    <source>
        <dbReference type="Proteomes" id="UP000298416"/>
    </source>
</evidence>